<protein>
    <submittedName>
        <fullName evidence="2">DUF3530 family protein</fullName>
    </submittedName>
</protein>
<comment type="caution">
    <text evidence="2">The sequence shown here is derived from an EMBL/GenBank/DDBJ whole genome shotgun (WGS) entry which is preliminary data.</text>
</comment>
<proteinExistence type="predicted"/>
<evidence type="ECO:0000256" key="1">
    <source>
        <dbReference type="SAM" id="MobiDB-lite"/>
    </source>
</evidence>
<accession>A0A928V4Q0</accession>
<feature type="compositionally biased region" description="Low complexity" evidence="1">
    <location>
        <begin position="51"/>
        <end position="67"/>
    </location>
</feature>
<evidence type="ECO:0000313" key="3">
    <source>
        <dbReference type="Proteomes" id="UP000652567"/>
    </source>
</evidence>
<evidence type="ECO:0000313" key="2">
    <source>
        <dbReference type="EMBL" id="MBE8718733.1"/>
    </source>
</evidence>
<feature type="region of interest" description="Disordered" evidence="1">
    <location>
        <begin position="51"/>
        <end position="101"/>
    </location>
</feature>
<name>A0A928V4Q0_9GAMM</name>
<organism evidence="2 3">
    <name type="scientific">Cellvibrio polysaccharolyticus</name>
    <dbReference type="NCBI Taxonomy" id="2082724"/>
    <lineage>
        <taxon>Bacteria</taxon>
        <taxon>Pseudomonadati</taxon>
        <taxon>Pseudomonadota</taxon>
        <taxon>Gammaproteobacteria</taxon>
        <taxon>Cellvibrionales</taxon>
        <taxon>Cellvibrionaceae</taxon>
        <taxon>Cellvibrio</taxon>
    </lineage>
</organism>
<sequence>MIPGNRKKCLLWRAPPSEPITGSGMRYLSLILTGLLSPALLAPAALAQQTAPQPAPATAETPADAAPEYAGQTETTDEDSPPEAEPVVETPPEPAVPVSVRDNTLLKKEKTFEAIQLGDEASLIALYQPSAQEETRGLLVILHPAVAPAGLPTTLESLRRHLPASGWASLAFAIPDQLPPAPPAGDPRPQPAPVSETGDAETAADDEAASEEETTEETTPPAAETTQDAAAEEANSEGAEGDTPAETPADSSAEAPAVAEEEPIISPEEARAEALQLRLAALTSWLQQQEGIAPILVIENHHASEILPLLTQQLMMQQQILRALVLLNTSPADNRSPDERDAFFRDYTWPVLDVFLQPETSRTREVRRWQQASAKRQKHPAYRQLLLAAPAFTELDEERHYWVERIRGFLTRLPAANGNGQAQ</sequence>
<feature type="compositionally biased region" description="Pro residues" evidence="1">
    <location>
        <begin position="177"/>
        <end position="192"/>
    </location>
</feature>
<reference evidence="2" key="1">
    <citation type="submission" date="2018-07" db="EMBL/GenBank/DDBJ databases">
        <title>Genome assembly of strain Ka43.</title>
        <authorList>
            <person name="Kukolya J."/>
            <person name="Nagy I."/>
            <person name="Horvath B."/>
            <person name="Toth A."/>
        </authorList>
    </citation>
    <scope>NUCLEOTIDE SEQUENCE</scope>
    <source>
        <strain evidence="2">KB43</strain>
    </source>
</reference>
<feature type="compositionally biased region" description="Low complexity" evidence="1">
    <location>
        <begin position="217"/>
        <end position="229"/>
    </location>
</feature>
<dbReference type="Pfam" id="PF12048">
    <property type="entry name" value="DUF3530"/>
    <property type="match status" value="1"/>
</dbReference>
<feature type="compositionally biased region" description="Acidic residues" evidence="1">
    <location>
        <begin position="198"/>
        <end position="216"/>
    </location>
</feature>
<gene>
    <name evidence="2" type="ORF">C4F51_16275</name>
</gene>
<dbReference type="AlphaFoldDB" id="A0A928V4Q0"/>
<dbReference type="InterPro" id="IPR022529">
    <property type="entry name" value="DUF3530"/>
</dbReference>
<feature type="region of interest" description="Disordered" evidence="1">
    <location>
        <begin position="174"/>
        <end position="263"/>
    </location>
</feature>
<dbReference type="Proteomes" id="UP000652567">
    <property type="component" value="Unassembled WGS sequence"/>
</dbReference>
<dbReference type="EMBL" id="PRDL01000001">
    <property type="protein sequence ID" value="MBE8718733.1"/>
    <property type="molecule type" value="Genomic_DNA"/>
</dbReference>
<keyword evidence="3" id="KW-1185">Reference proteome</keyword>